<reference evidence="1" key="2">
    <citation type="journal article" date="2020" name="Nat. Commun.">
        <title>Large-scale genome sequencing of mycorrhizal fungi provides insights into the early evolution of symbiotic traits.</title>
        <authorList>
            <person name="Miyauchi S."/>
            <person name="Kiss E."/>
            <person name="Kuo A."/>
            <person name="Drula E."/>
            <person name="Kohler A."/>
            <person name="Sanchez-Garcia M."/>
            <person name="Morin E."/>
            <person name="Andreopoulos B."/>
            <person name="Barry K.W."/>
            <person name="Bonito G."/>
            <person name="Buee M."/>
            <person name="Carver A."/>
            <person name="Chen C."/>
            <person name="Cichocki N."/>
            <person name="Clum A."/>
            <person name="Culley D."/>
            <person name="Crous P.W."/>
            <person name="Fauchery L."/>
            <person name="Girlanda M."/>
            <person name="Hayes R.D."/>
            <person name="Keri Z."/>
            <person name="LaButti K."/>
            <person name="Lipzen A."/>
            <person name="Lombard V."/>
            <person name="Magnuson J."/>
            <person name="Maillard F."/>
            <person name="Murat C."/>
            <person name="Nolan M."/>
            <person name="Ohm R.A."/>
            <person name="Pangilinan J."/>
            <person name="Pereira M.F."/>
            <person name="Perotto S."/>
            <person name="Peter M."/>
            <person name="Pfister S."/>
            <person name="Riley R."/>
            <person name="Sitrit Y."/>
            <person name="Stielow J.B."/>
            <person name="Szollosi G."/>
            <person name="Zifcakova L."/>
            <person name="Stursova M."/>
            <person name="Spatafora J.W."/>
            <person name="Tedersoo L."/>
            <person name="Vaario L.M."/>
            <person name="Yamada A."/>
            <person name="Yan M."/>
            <person name="Wang P."/>
            <person name="Xu J."/>
            <person name="Bruns T."/>
            <person name="Baldrian P."/>
            <person name="Vilgalys R."/>
            <person name="Dunand C."/>
            <person name="Henrissat B."/>
            <person name="Grigoriev I.V."/>
            <person name="Hibbett D."/>
            <person name="Nagy L.G."/>
            <person name="Martin F.M."/>
        </authorList>
    </citation>
    <scope>NUCLEOTIDE SEQUENCE</scope>
    <source>
        <strain evidence="1">BED1</strain>
    </source>
</reference>
<dbReference type="Proteomes" id="UP001194468">
    <property type="component" value="Unassembled WGS sequence"/>
</dbReference>
<keyword evidence="2" id="KW-1185">Reference proteome</keyword>
<gene>
    <name evidence="1" type="ORF">L210DRAFT_3505310</name>
</gene>
<reference evidence="1" key="1">
    <citation type="submission" date="2019-10" db="EMBL/GenBank/DDBJ databases">
        <authorList>
            <consortium name="DOE Joint Genome Institute"/>
            <person name="Kuo A."/>
            <person name="Miyauchi S."/>
            <person name="Kiss E."/>
            <person name="Drula E."/>
            <person name="Kohler A."/>
            <person name="Sanchez-Garcia M."/>
            <person name="Andreopoulos B."/>
            <person name="Barry K.W."/>
            <person name="Bonito G."/>
            <person name="Buee M."/>
            <person name="Carver A."/>
            <person name="Chen C."/>
            <person name="Cichocki N."/>
            <person name="Clum A."/>
            <person name="Culley D."/>
            <person name="Crous P.W."/>
            <person name="Fauchery L."/>
            <person name="Girlanda M."/>
            <person name="Hayes R."/>
            <person name="Keri Z."/>
            <person name="LaButti K."/>
            <person name="Lipzen A."/>
            <person name="Lombard V."/>
            <person name="Magnuson J."/>
            <person name="Maillard F."/>
            <person name="Morin E."/>
            <person name="Murat C."/>
            <person name="Nolan M."/>
            <person name="Ohm R."/>
            <person name="Pangilinan J."/>
            <person name="Pereira M."/>
            <person name="Perotto S."/>
            <person name="Peter M."/>
            <person name="Riley R."/>
            <person name="Sitrit Y."/>
            <person name="Stielow B."/>
            <person name="Szollosi G."/>
            <person name="Zifcakova L."/>
            <person name="Stursova M."/>
            <person name="Spatafora J.W."/>
            <person name="Tedersoo L."/>
            <person name="Vaario L.-M."/>
            <person name="Yamada A."/>
            <person name="Yan M."/>
            <person name="Wang P."/>
            <person name="Xu J."/>
            <person name="Bruns T."/>
            <person name="Baldrian P."/>
            <person name="Vilgalys R."/>
            <person name="Henrissat B."/>
            <person name="Grigoriev I.V."/>
            <person name="Hibbett D."/>
            <person name="Nagy L.G."/>
            <person name="Martin F.M."/>
        </authorList>
    </citation>
    <scope>NUCLEOTIDE SEQUENCE</scope>
    <source>
        <strain evidence="1">BED1</strain>
    </source>
</reference>
<dbReference type="EMBL" id="WHUW01000018">
    <property type="protein sequence ID" value="KAF8437594.1"/>
    <property type="molecule type" value="Genomic_DNA"/>
</dbReference>
<comment type="caution">
    <text evidence="1">The sequence shown here is derived from an EMBL/GenBank/DDBJ whole genome shotgun (WGS) entry which is preliminary data.</text>
</comment>
<dbReference type="AlphaFoldDB" id="A0AAD4GDX7"/>
<sequence length="127" mass="14213">MPARHPLSLGDRSMAHAERCSQRRVIVRTTGSLSFYGTNGDQGLVPASVRRSQSTHSVGNVWFQTIARKQHVLDQRVRGMTRYTLQESSTVERHSALLDDVVDVSGVRHAFRSPCLTATSYKDVMNE</sequence>
<evidence type="ECO:0000313" key="1">
    <source>
        <dbReference type="EMBL" id="KAF8437594.1"/>
    </source>
</evidence>
<name>A0AAD4GDX7_BOLED</name>
<proteinExistence type="predicted"/>
<evidence type="ECO:0000313" key="2">
    <source>
        <dbReference type="Proteomes" id="UP001194468"/>
    </source>
</evidence>
<protein>
    <submittedName>
        <fullName evidence="1">Uncharacterized protein</fullName>
    </submittedName>
</protein>
<organism evidence="1 2">
    <name type="scientific">Boletus edulis BED1</name>
    <dbReference type="NCBI Taxonomy" id="1328754"/>
    <lineage>
        <taxon>Eukaryota</taxon>
        <taxon>Fungi</taxon>
        <taxon>Dikarya</taxon>
        <taxon>Basidiomycota</taxon>
        <taxon>Agaricomycotina</taxon>
        <taxon>Agaricomycetes</taxon>
        <taxon>Agaricomycetidae</taxon>
        <taxon>Boletales</taxon>
        <taxon>Boletineae</taxon>
        <taxon>Boletaceae</taxon>
        <taxon>Boletoideae</taxon>
        <taxon>Boletus</taxon>
    </lineage>
</organism>
<accession>A0AAD4GDX7</accession>